<dbReference type="PANTHER" id="PTHR44688">
    <property type="entry name" value="DNA-BINDING TRANSCRIPTIONAL ACTIVATOR DEVR_DOSR"/>
    <property type="match status" value="1"/>
</dbReference>
<dbReference type="SUPFAM" id="SSF46894">
    <property type="entry name" value="C-terminal effector domain of the bipartite response regulators"/>
    <property type="match status" value="1"/>
</dbReference>
<organism evidence="5 6">
    <name type="scientific">Actinomadura yumaensis</name>
    <dbReference type="NCBI Taxonomy" id="111807"/>
    <lineage>
        <taxon>Bacteria</taxon>
        <taxon>Bacillati</taxon>
        <taxon>Actinomycetota</taxon>
        <taxon>Actinomycetes</taxon>
        <taxon>Streptosporangiales</taxon>
        <taxon>Thermomonosporaceae</taxon>
        <taxon>Actinomadura</taxon>
    </lineage>
</organism>
<keyword evidence="6" id="KW-1185">Reference proteome</keyword>
<keyword evidence="2" id="KW-0238">DNA-binding</keyword>
<evidence type="ECO:0000259" key="4">
    <source>
        <dbReference type="PROSITE" id="PS50043"/>
    </source>
</evidence>
<accession>A0ABW2CQK2</accession>
<dbReference type="Pfam" id="PF00196">
    <property type="entry name" value="GerE"/>
    <property type="match status" value="1"/>
</dbReference>
<evidence type="ECO:0000313" key="5">
    <source>
        <dbReference type="EMBL" id="MFC6883987.1"/>
    </source>
</evidence>
<evidence type="ECO:0000256" key="1">
    <source>
        <dbReference type="ARBA" id="ARBA00023015"/>
    </source>
</evidence>
<dbReference type="Proteomes" id="UP001596380">
    <property type="component" value="Unassembled WGS sequence"/>
</dbReference>
<feature type="domain" description="HTH luxR-type" evidence="4">
    <location>
        <begin position="228"/>
        <end position="291"/>
    </location>
</feature>
<dbReference type="CDD" id="cd06170">
    <property type="entry name" value="LuxR_C_like"/>
    <property type="match status" value="1"/>
</dbReference>
<reference evidence="6" key="1">
    <citation type="journal article" date="2019" name="Int. J. Syst. Evol. Microbiol.">
        <title>The Global Catalogue of Microorganisms (GCM) 10K type strain sequencing project: providing services to taxonomists for standard genome sequencing and annotation.</title>
        <authorList>
            <consortium name="The Broad Institute Genomics Platform"/>
            <consortium name="The Broad Institute Genome Sequencing Center for Infectious Disease"/>
            <person name="Wu L."/>
            <person name="Ma J."/>
        </authorList>
    </citation>
    <scope>NUCLEOTIDE SEQUENCE [LARGE SCALE GENOMIC DNA]</scope>
    <source>
        <strain evidence="6">JCM 3369</strain>
    </source>
</reference>
<keyword evidence="1" id="KW-0805">Transcription regulation</keyword>
<evidence type="ECO:0000256" key="3">
    <source>
        <dbReference type="ARBA" id="ARBA00023163"/>
    </source>
</evidence>
<proteinExistence type="predicted"/>
<dbReference type="PROSITE" id="PS50043">
    <property type="entry name" value="HTH_LUXR_2"/>
    <property type="match status" value="1"/>
</dbReference>
<dbReference type="RefSeq" id="WP_160823259.1">
    <property type="nucleotide sequence ID" value="NZ_JBHSXE010000001.1"/>
</dbReference>
<protein>
    <submittedName>
        <fullName evidence="5">Helix-turn-helix transcriptional regulator</fullName>
    </submittedName>
</protein>
<dbReference type="PRINTS" id="PR00038">
    <property type="entry name" value="HTHLUXR"/>
</dbReference>
<dbReference type="InterPro" id="IPR036388">
    <property type="entry name" value="WH-like_DNA-bd_sf"/>
</dbReference>
<evidence type="ECO:0000256" key="2">
    <source>
        <dbReference type="ARBA" id="ARBA00023125"/>
    </source>
</evidence>
<dbReference type="Gene3D" id="1.10.10.10">
    <property type="entry name" value="Winged helix-like DNA-binding domain superfamily/Winged helix DNA-binding domain"/>
    <property type="match status" value="1"/>
</dbReference>
<dbReference type="InterPro" id="IPR016032">
    <property type="entry name" value="Sig_transdc_resp-reg_C-effctor"/>
</dbReference>
<dbReference type="SMART" id="SM00421">
    <property type="entry name" value="HTH_LUXR"/>
    <property type="match status" value="1"/>
</dbReference>
<sequence>MGTLAASPAIDMAGAANVCELGMVMSRHVGRTVPHDGYLFFGLDPVTGVASFHDRSPGLGRRAGTGGFPGGDFGGEMRITLTCGKLTWGGLVLLRGRDVRPFSAVEAARAERLAGPLGATLKRFLAVRPTCAPRPVAPGVVIVGADDAISATTPAGHDWLDGFGPAARSAGAFALLTHRARRAPGPVLSRVPVAHGWSVVHVQRLDASLDDEIALTFQTATASALLPVVAALHDLTARERTVVEHAMAGLPAKQIARRLDLSPYTVNDHFKAVYRKVGVAGRDELLAALSG</sequence>
<keyword evidence="3" id="KW-0804">Transcription</keyword>
<dbReference type="EMBL" id="JBHSXS010000023">
    <property type="protein sequence ID" value="MFC6883987.1"/>
    <property type="molecule type" value="Genomic_DNA"/>
</dbReference>
<dbReference type="InterPro" id="IPR000792">
    <property type="entry name" value="Tscrpt_reg_LuxR_C"/>
</dbReference>
<gene>
    <name evidence="5" type="ORF">ACFQKB_29800</name>
</gene>
<dbReference type="PROSITE" id="PS00622">
    <property type="entry name" value="HTH_LUXR_1"/>
    <property type="match status" value="1"/>
</dbReference>
<name>A0ABW2CQK2_9ACTN</name>
<dbReference type="PANTHER" id="PTHR44688:SF16">
    <property type="entry name" value="DNA-BINDING TRANSCRIPTIONAL ACTIVATOR DEVR_DOSR"/>
    <property type="match status" value="1"/>
</dbReference>
<evidence type="ECO:0000313" key="6">
    <source>
        <dbReference type="Proteomes" id="UP001596380"/>
    </source>
</evidence>
<comment type="caution">
    <text evidence="5">The sequence shown here is derived from an EMBL/GenBank/DDBJ whole genome shotgun (WGS) entry which is preliminary data.</text>
</comment>